<accession>A0ABP9JVH0</accession>
<dbReference type="Proteomes" id="UP001500603">
    <property type="component" value="Unassembled WGS sequence"/>
</dbReference>
<sequence>MRNDDYRVRTRRSAGPRLFGFLVLVWIAVGLLAANQRHYLDSRPLDCAGFGTIALTAFTGPLNYAGMDPKVEHCDLPTPTDGDESVGAAGALVA</sequence>
<evidence type="ECO:0000313" key="1">
    <source>
        <dbReference type="EMBL" id="GAA5045435.1"/>
    </source>
</evidence>
<reference evidence="2" key="1">
    <citation type="journal article" date="2019" name="Int. J. Syst. Evol. Microbiol.">
        <title>The Global Catalogue of Microorganisms (GCM) 10K type strain sequencing project: providing services to taxonomists for standard genome sequencing and annotation.</title>
        <authorList>
            <consortium name="The Broad Institute Genomics Platform"/>
            <consortium name="The Broad Institute Genome Sequencing Center for Infectious Disease"/>
            <person name="Wu L."/>
            <person name="Ma J."/>
        </authorList>
    </citation>
    <scope>NUCLEOTIDE SEQUENCE [LARGE SCALE GENOMIC DNA]</scope>
    <source>
        <strain evidence="2">JCM 18298</strain>
    </source>
</reference>
<dbReference type="EMBL" id="BAABJM010000001">
    <property type="protein sequence ID" value="GAA5045435.1"/>
    <property type="molecule type" value="Genomic_DNA"/>
</dbReference>
<name>A0ABP9JVH0_9NOCA</name>
<organism evidence="1 2">
    <name type="scientific">Nocardia callitridis</name>
    <dbReference type="NCBI Taxonomy" id="648753"/>
    <lineage>
        <taxon>Bacteria</taxon>
        <taxon>Bacillati</taxon>
        <taxon>Actinomycetota</taxon>
        <taxon>Actinomycetes</taxon>
        <taxon>Mycobacteriales</taxon>
        <taxon>Nocardiaceae</taxon>
        <taxon>Nocardia</taxon>
    </lineage>
</organism>
<keyword evidence="2" id="KW-1185">Reference proteome</keyword>
<gene>
    <name evidence="1" type="ORF">GCM10023318_09790</name>
</gene>
<evidence type="ECO:0000313" key="2">
    <source>
        <dbReference type="Proteomes" id="UP001500603"/>
    </source>
</evidence>
<protein>
    <submittedName>
        <fullName evidence="1">Uncharacterized protein</fullName>
    </submittedName>
</protein>
<comment type="caution">
    <text evidence="1">The sequence shown here is derived from an EMBL/GenBank/DDBJ whole genome shotgun (WGS) entry which is preliminary data.</text>
</comment>
<proteinExistence type="predicted"/>